<keyword evidence="8 14" id="KW-0548">Nucleotidyltransferase</keyword>
<dbReference type="NCBIfam" id="TIGR00151">
    <property type="entry name" value="ispF"/>
    <property type="match status" value="1"/>
</dbReference>
<comment type="cofactor">
    <cofactor evidence="13">
        <name>a divalent metal cation</name>
        <dbReference type="ChEBI" id="CHEBI:60240"/>
    </cofactor>
    <text evidence="13">Binds 1 divalent metal cation per subunit.</text>
</comment>
<evidence type="ECO:0000313" key="17">
    <source>
        <dbReference type="Proteomes" id="UP000560081"/>
    </source>
</evidence>
<evidence type="ECO:0000256" key="1">
    <source>
        <dbReference type="ARBA" id="ARBA00000200"/>
    </source>
</evidence>
<sequence>MPTALVIAAAGAGTRLGAGVPKALAPLADGRPLLDHCLESVAVARAAGVVLDAVVVLVPPAGADARRVADVVARHEPDLAVPVTCVPGGAERADSVRAGLAAADAALTDAGHAAGSGPRHVLVHDAARAFTPPSVFRAVQDALGDGAPAAVPGLPVTDTIKTVAGPAEQPVVTGTPARSSLRAVQTPQGFDLDLLLAAHEAARASAEADPAALTDDAMAMEAAGHAVRVVPGDEAAFKVTSPRDLGTAAGMLASPERVEATPARAPARAPAASVPALPRTGFGTDVHAWAPEDAPRPLWLGCVEWPGQRGVAATSDGDVAAHAACNALLSAAGLGDLGAVFGVDRVEMRGATGAAMLEHVAGLLAAAGFRIGNVAVQVVAPRPKVGTRRAEMERAMSAALGGAPVSVSAATTDRLGFIGRGEGLVGFATALVVPLA</sequence>
<dbReference type="InterPro" id="IPR036571">
    <property type="entry name" value="MECDP_synthase_sf"/>
</dbReference>
<gene>
    <name evidence="13" type="primary">ispF</name>
    <name evidence="14" type="synonym">ispD</name>
    <name evidence="16" type="ORF">BJ976_001802</name>
</gene>
<dbReference type="SUPFAM" id="SSF69765">
    <property type="entry name" value="IpsF-like"/>
    <property type="match status" value="1"/>
</dbReference>
<evidence type="ECO:0000256" key="5">
    <source>
        <dbReference type="ARBA" id="ARBA00008480"/>
    </source>
</evidence>
<evidence type="ECO:0000256" key="12">
    <source>
        <dbReference type="ARBA" id="ARBA00023268"/>
    </source>
</evidence>
<keyword evidence="7 14" id="KW-0808">Transferase</keyword>
<protein>
    <recommendedName>
        <fullName evidence="13 14">Multifunctional fusion protein</fullName>
    </recommendedName>
    <domain>
        <recommendedName>
            <fullName evidence="13">2-C-methyl-D-erythritol 2,4-cyclodiphosphate synthase</fullName>
            <shortName evidence="13">MECDP-synthase</shortName>
            <shortName evidence="13">MECPP-synthase</shortName>
            <shortName evidence="13">MECPS</shortName>
            <ecNumber evidence="13">4.6.1.12</ecNumber>
        </recommendedName>
    </domain>
    <domain>
        <recommendedName>
            <fullName evidence="14">2-C-methyl-D-erythritol 4-phosphate cytidylyltransferase</fullName>
            <ecNumber evidence="14">2.7.7.60</ecNumber>
        </recommendedName>
        <alternativeName>
            <fullName evidence="14">4-diphosphocytidyl-2C-methyl-D-erythritol synthase</fullName>
        </alternativeName>
        <alternativeName>
            <fullName evidence="14">MEP cytidylyltransferase</fullName>
            <shortName evidence="14">MCT</shortName>
        </alternativeName>
    </domain>
</protein>
<evidence type="ECO:0000256" key="6">
    <source>
        <dbReference type="ARBA" id="ARBA00009789"/>
    </source>
</evidence>
<feature type="site" description="Positions MEP for the nucleophilic attack" evidence="14">
    <location>
        <position position="178"/>
    </location>
</feature>
<accession>A0A4Y8X0W2</accession>
<dbReference type="PANTHER" id="PTHR32125:SF4">
    <property type="entry name" value="2-C-METHYL-D-ERYTHRITOL 4-PHOSPHATE CYTIDYLYLTRANSFERASE, CHLOROPLASTIC"/>
    <property type="match status" value="1"/>
</dbReference>
<dbReference type="PROSITE" id="PS01350">
    <property type="entry name" value="ISPF"/>
    <property type="match status" value="1"/>
</dbReference>
<dbReference type="GO" id="GO:0019288">
    <property type="term" value="P:isopentenyl diphosphate biosynthetic process, methylerythritol 4-phosphate pathway"/>
    <property type="evidence" value="ECO:0007669"/>
    <property type="project" value="UniProtKB-UniRule"/>
</dbReference>
<comment type="catalytic activity">
    <reaction evidence="1 13">
        <text>4-CDP-2-C-methyl-D-erythritol 2-phosphate = 2-C-methyl-D-erythritol 2,4-cyclic diphosphate + CMP</text>
        <dbReference type="Rhea" id="RHEA:23864"/>
        <dbReference type="ChEBI" id="CHEBI:57919"/>
        <dbReference type="ChEBI" id="CHEBI:58483"/>
        <dbReference type="ChEBI" id="CHEBI:60377"/>
        <dbReference type="EC" id="4.6.1.12"/>
    </reaction>
</comment>
<dbReference type="GO" id="GO:0008685">
    <property type="term" value="F:2-C-methyl-D-erythritol 2,4-cyclodiphosphate synthase activity"/>
    <property type="evidence" value="ECO:0007669"/>
    <property type="project" value="UniProtKB-UniRule"/>
</dbReference>
<evidence type="ECO:0000259" key="15">
    <source>
        <dbReference type="Pfam" id="PF02542"/>
    </source>
</evidence>
<dbReference type="Gene3D" id="3.90.550.10">
    <property type="entry name" value="Spore Coat Polysaccharide Biosynthesis Protein SpsA, Chain A"/>
    <property type="match status" value="1"/>
</dbReference>
<dbReference type="OrthoDB" id="9802561at2"/>
<evidence type="ECO:0000256" key="3">
    <source>
        <dbReference type="ARBA" id="ARBA00004709"/>
    </source>
</evidence>
<feature type="site" description="Transition state stabilizer" evidence="13">
    <location>
        <position position="411"/>
    </location>
</feature>
<dbReference type="PROSITE" id="PS01295">
    <property type="entry name" value="ISPD"/>
    <property type="match status" value="1"/>
</dbReference>
<comment type="pathway">
    <text evidence="3 13">Isoprenoid biosynthesis; isopentenyl diphosphate biosynthesis via DXP pathway; isopentenyl diphosphate from 1-deoxy-D-xylulose 5-phosphate: step 4/6.</text>
</comment>
<keyword evidence="11 13" id="KW-0456">Lyase</keyword>
<name>A0A4Y8X0W2_9MICC</name>
<feature type="site" description="Transition state stabilizer" evidence="14">
    <location>
        <position position="15"/>
    </location>
</feature>
<dbReference type="SUPFAM" id="SSF53448">
    <property type="entry name" value="Nucleotide-diphospho-sugar transferases"/>
    <property type="match status" value="1"/>
</dbReference>
<evidence type="ECO:0000256" key="14">
    <source>
        <dbReference type="HAMAP-Rule" id="MF_00108"/>
    </source>
</evidence>
<keyword evidence="17" id="KW-1185">Reference proteome</keyword>
<comment type="subunit">
    <text evidence="13">Homotrimer.</text>
</comment>
<evidence type="ECO:0000256" key="4">
    <source>
        <dbReference type="ARBA" id="ARBA00004787"/>
    </source>
</evidence>
<comment type="function">
    <text evidence="13">Involved in the biosynthesis of isopentenyl diphosphate (IPP) and dimethylallyl diphosphate (DMAPP), two major building blocks of isoprenoid compounds. Catalyzes the conversion of 4-diphosphocytidyl-2-C-methyl-D-erythritol 2-phosphate (CDP-ME2P) to 2-C-methyl-D-erythritol 2,4-cyclodiphosphate (ME-CPP) with a corresponding release of cytidine 5-monophosphate (CMP).</text>
</comment>
<comment type="pathway">
    <text evidence="4 14">Isoprenoid biosynthesis; isopentenyl diphosphate biosynthesis via DXP pathway; isopentenyl diphosphate from 1-deoxy-D-xylulose 5-phosphate: step 2/6.</text>
</comment>
<dbReference type="UniPathway" id="UPA00056">
    <property type="reaction ID" value="UER00093"/>
</dbReference>
<dbReference type="InterPro" id="IPR029044">
    <property type="entry name" value="Nucleotide-diphossugar_trans"/>
</dbReference>
<feature type="binding site" evidence="13">
    <location>
        <position position="417"/>
    </location>
    <ligand>
        <name>4-CDP-2-C-methyl-D-erythritol 2-phosphate</name>
        <dbReference type="ChEBI" id="CHEBI:57919"/>
    </ligand>
</feature>
<organism evidence="16 17">
    <name type="scientific">Micrococcus flavus</name>
    <dbReference type="NCBI Taxonomy" id="384602"/>
    <lineage>
        <taxon>Bacteria</taxon>
        <taxon>Bacillati</taxon>
        <taxon>Actinomycetota</taxon>
        <taxon>Actinomycetes</taxon>
        <taxon>Micrococcales</taxon>
        <taxon>Micrococcaceae</taxon>
        <taxon>Micrococcus</taxon>
    </lineage>
</organism>
<evidence type="ECO:0000256" key="9">
    <source>
        <dbReference type="ARBA" id="ARBA00022723"/>
    </source>
</evidence>
<dbReference type="FunFam" id="3.30.1330.50:FF:000003">
    <property type="entry name" value="2-C-methyl-D-erythritol 2,4-cyclodiphosphate synthase"/>
    <property type="match status" value="1"/>
</dbReference>
<evidence type="ECO:0000256" key="11">
    <source>
        <dbReference type="ARBA" id="ARBA00023239"/>
    </source>
</evidence>
<keyword evidence="12" id="KW-0511">Multifunctional enzyme</keyword>
<dbReference type="RefSeq" id="WP_135030329.1">
    <property type="nucleotide sequence ID" value="NZ_BMLA01000008.1"/>
</dbReference>
<dbReference type="HAMAP" id="MF_00108">
    <property type="entry name" value="IspD"/>
    <property type="match status" value="1"/>
</dbReference>
<comment type="caution">
    <text evidence="16">The sequence shown here is derived from an EMBL/GenBank/DDBJ whole genome shotgun (WGS) entry which is preliminary data.</text>
</comment>
<evidence type="ECO:0000256" key="2">
    <source>
        <dbReference type="ARBA" id="ARBA00001282"/>
    </source>
</evidence>
<keyword evidence="9 13" id="KW-0479">Metal-binding</keyword>
<dbReference type="InterPro" id="IPR034683">
    <property type="entry name" value="IspD/TarI"/>
</dbReference>
<dbReference type="Pfam" id="PF02542">
    <property type="entry name" value="YgbB"/>
    <property type="match status" value="1"/>
</dbReference>
<feature type="domain" description="2-C-methyl-D-erythritol 2,4-cyclodiphosphate synthase" evidence="15">
    <location>
        <begin position="279"/>
        <end position="432"/>
    </location>
</feature>
<comment type="similarity">
    <text evidence="6 14">Belongs to the IspD/TarI cytidylyltransferase family. IspD subfamily.</text>
</comment>
<comment type="catalytic activity">
    <reaction evidence="2 14">
        <text>2-C-methyl-D-erythritol 4-phosphate + CTP + H(+) = 4-CDP-2-C-methyl-D-erythritol + diphosphate</text>
        <dbReference type="Rhea" id="RHEA:13429"/>
        <dbReference type="ChEBI" id="CHEBI:15378"/>
        <dbReference type="ChEBI" id="CHEBI:33019"/>
        <dbReference type="ChEBI" id="CHEBI:37563"/>
        <dbReference type="ChEBI" id="CHEBI:57823"/>
        <dbReference type="ChEBI" id="CHEBI:58262"/>
        <dbReference type="EC" id="2.7.7.60"/>
    </reaction>
</comment>
<evidence type="ECO:0000256" key="8">
    <source>
        <dbReference type="ARBA" id="ARBA00022695"/>
    </source>
</evidence>
<feature type="binding site" evidence="13">
    <location>
        <begin position="336"/>
        <end position="338"/>
    </location>
    <ligand>
        <name>4-CDP-2-C-methyl-D-erythritol 2-phosphate</name>
        <dbReference type="ChEBI" id="CHEBI:57919"/>
    </ligand>
</feature>
<dbReference type="AlphaFoldDB" id="A0A4Y8X0W2"/>
<dbReference type="Gene3D" id="3.30.1330.50">
    <property type="entry name" value="2-C-methyl-D-erythritol 2,4-cyclodiphosphate synthase"/>
    <property type="match status" value="1"/>
</dbReference>
<evidence type="ECO:0000313" key="16">
    <source>
        <dbReference type="EMBL" id="MBB4883451.1"/>
    </source>
</evidence>
<feature type="binding site" evidence="13">
    <location>
        <position position="322"/>
    </location>
    <ligand>
        <name>a divalent metal cation</name>
        <dbReference type="ChEBI" id="CHEBI:60240"/>
    </ligand>
</feature>
<evidence type="ECO:0000256" key="7">
    <source>
        <dbReference type="ARBA" id="ARBA00022679"/>
    </source>
</evidence>
<feature type="binding site" evidence="13">
    <location>
        <position position="285"/>
    </location>
    <ligand>
        <name>a divalent metal cation</name>
        <dbReference type="ChEBI" id="CHEBI:60240"/>
    </ligand>
</feature>
<dbReference type="Proteomes" id="UP000560081">
    <property type="component" value="Unassembled WGS sequence"/>
</dbReference>
<dbReference type="InterPro" id="IPR050088">
    <property type="entry name" value="IspD/TarI_cytidylyltransf_bact"/>
</dbReference>
<dbReference type="EMBL" id="JACHMC010000001">
    <property type="protein sequence ID" value="MBB4883451.1"/>
    <property type="molecule type" value="Genomic_DNA"/>
</dbReference>
<comment type="function">
    <text evidence="14">Catalyzes the formation of 4-diphosphocytidyl-2-C-methyl-D-erythritol from CTP and 2-C-methyl-D-erythritol 4-phosphate (MEP).</text>
</comment>
<feature type="site" description="Positions MEP for the nucleophilic attack" evidence="14">
    <location>
        <position position="238"/>
    </location>
</feature>
<feature type="binding site" evidence="13">
    <location>
        <position position="420"/>
    </location>
    <ligand>
        <name>4-CDP-2-C-methyl-D-erythritol 2-phosphate</name>
        <dbReference type="ChEBI" id="CHEBI:57919"/>
    </ligand>
</feature>
<dbReference type="HAMAP" id="MF_00107">
    <property type="entry name" value="IspF"/>
    <property type="match status" value="1"/>
</dbReference>
<reference evidence="16 17" key="1">
    <citation type="submission" date="2020-08" db="EMBL/GenBank/DDBJ databases">
        <title>Sequencing the genomes of 1000 actinobacteria strains.</title>
        <authorList>
            <person name="Klenk H.-P."/>
        </authorList>
    </citation>
    <scope>NUCLEOTIDE SEQUENCE [LARGE SCALE GENOMIC DNA]</scope>
    <source>
        <strain evidence="16 17">DSM 19079</strain>
    </source>
</reference>
<dbReference type="InterPro" id="IPR001228">
    <property type="entry name" value="IspD"/>
</dbReference>
<keyword evidence="10 13" id="KW-0414">Isoprene biosynthesis</keyword>
<proteinExistence type="inferred from homology"/>
<dbReference type="Pfam" id="PF01128">
    <property type="entry name" value="IspD"/>
    <property type="match status" value="1"/>
</dbReference>
<comment type="caution">
    <text evidence="13">Lacks conserved residue(s) required for the propagation of feature annotation.</text>
</comment>
<dbReference type="InterPro" id="IPR018294">
    <property type="entry name" value="ISPD_synthase_CS"/>
</dbReference>
<dbReference type="EC" id="2.7.7.60" evidence="14"/>
<feature type="site" description="Transition state stabilizer" evidence="14">
    <location>
        <position position="22"/>
    </location>
</feature>
<evidence type="ECO:0000256" key="13">
    <source>
        <dbReference type="HAMAP-Rule" id="MF_00107"/>
    </source>
</evidence>
<dbReference type="GO" id="GO:0016114">
    <property type="term" value="P:terpenoid biosynthetic process"/>
    <property type="evidence" value="ECO:0007669"/>
    <property type="project" value="InterPro"/>
</dbReference>
<dbReference type="PANTHER" id="PTHR32125">
    <property type="entry name" value="2-C-METHYL-D-ERYTHRITOL 4-PHOSPHATE CYTIDYLYLTRANSFERASE, CHLOROPLASTIC"/>
    <property type="match status" value="1"/>
</dbReference>
<dbReference type="EC" id="4.6.1.12" evidence="13"/>
<dbReference type="InterPro" id="IPR003526">
    <property type="entry name" value="MECDP_synthase"/>
</dbReference>
<comment type="similarity">
    <text evidence="5 13">Belongs to the IspF family.</text>
</comment>
<feature type="binding site" evidence="13">
    <location>
        <position position="287"/>
    </location>
    <ligand>
        <name>a divalent metal cation</name>
        <dbReference type="ChEBI" id="CHEBI:60240"/>
    </ligand>
</feature>
<feature type="binding site" evidence="13">
    <location>
        <begin position="285"/>
        <end position="287"/>
    </location>
    <ligand>
        <name>4-CDP-2-C-methyl-D-erythritol 2-phosphate</name>
        <dbReference type="ChEBI" id="CHEBI:57919"/>
    </ligand>
</feature>
<dbReference type="InterPro" id="IPR020555">
    <property type="entry name" value="MECDP_synthase_CS"/>
</dbReference>
<evidence type="ECO:0000256" key="10">
    <source>
        <dbReference type="ARBA" id="ARBA00023229"/>
    </source>
</evidence>
<dbReference type="GO" id="GO:0046872">
    <property type="term" value="F:metal ion binding"/>
    <property type="evidence" value="ECO:0007669"/>
    <property type="project" value="UniProtKB-KW"/>
</dbReference>
<dbReference type="GO" id="GO:0050518">
    <property type="term" value="F:2-C-methyl-D-erythritol 4-phosphate cytidylyltransferase activity"/>
    <property type="evidence" value="ECO:0007669"/>
    <property type="project" value="UniProtKB-UniRule"/>
</dbReference>